<keyword evidence="2" id="KW-1133">Transmembrane helix</keyword>
<dbReference type="InterPro" id="IPR044927">
    <property type="entry name" value="Endonuclea_NS_2"/>
</dbReference>
<feature type="region of interest" description="Disordered" evidence="1">
    <location>
        <begin position="253"/>
        <end position="288"/>
    </location>
</feature>
<feature type="transmembrane region" description="Helical" evidence="2">
    <location>
        <begin position="187"/>
        <end position="206"/>
    </location>
</feature>
<feature type="domain" description="Type VII secretion system protein EssD-like" evidence="3">
    <location>
        <begin position="295"/>
        <end position="386"/>
    </location>
</feature>
<evidence type="ECO:0000256" key="2">
    <source>
        <dbReference type="SAM" id="Phobius"/>
    </source>
</evidence>
<feature type="compositionally biased region" description="Polar residues" evidence="1">
    <location>
        <begin position="265"/>
        <end position="276"/>
    </location>
</feature>
<dbReference type="EMBL" id="BSOA01000034">
    <property type="protein sequence ID" value="GLQ89398.1"/>
    <property type="molecule type" value="Genomic_DNA"/>
</dbReference>
<keyword evidence="6" id="KW-1185">Reference proteome</keyword>
<keyword evidence="2" id="KW-0472">Membrane</keyword>
<accession>A0ABQ5XFR1</accession>
<evidence type="ECO:0000259" key="4">
    <source>
        <dbReference type="Pfam" id="PF21724"/>
    </source>
</evidence>
<feature type="domain" description="NAD(+)--protein-arginine ADP-ribosyltransferase Tre1-like N-terminal" evidence="4">
    <location>
        <begin position="45"/>
        <end position="237"/>
    </location>
</feature>
<protein>
    <submittedName>
        <fullName evidence="5">Uncharacterized protein</fullName>
    </submittedName>
</protein>
<dbReference type="InterPro" id="IPR049195">
    <property type="entry name" value="Tre1-like_N"/>
</dbReference>
<evidence type="ECO:0000256" key="1">
    <source>
        <dbReference type="SAM" id="MobiDB-lite"/>
    </source>
</evidence>
<proteinExistence type="predicted"/>
<dbReference type="RefSeq" id="WP_284332832.1">
    <property type="nucleotide sequence ID" value="NZ_BSOA01000034.1"/>
</dbReference>
<evidence type="ECO:0000313" key="6">
    <source>
        <dbReference type="Proteomes" id="UP001156627"/>
    </source>
</evidence>
<sequence>MSDGMLDSFWNSLQRAEYRLEAEASDVGRNVYRTIYGYQGRVMRLREALADSGPIARQTVMRKLEGISLDAVWDILFSAVRDMALYYGGSVVLGTAVGAGLGSLAGGVGAIPGAAIGFEAGNLLGEWVLMFLGLKMLAEGLVDTIPQALRLYVEAFRIAWGPVAQDRPDAPYSADYHHSEDMAAHRFAEGHVLMIIAILIALVAYLTRGKSEKALMDAIRKSERLGSKFADWLEANKGKLLEDERLKPKIRERAAGEKEPEANQAARSPSPQQRAATATPAGKVAQSTVTKTVGKNTVTWTLDANGNPISASGTLKESFSGAARSSAEVQAQADAAAAGVAGDQGGHLVGHRFVLDQGSGNLFPQEGNFNMSAFKTLENDYARYTAKGYQVDFVHTLGDFDPVTGRPGSLSVQYEVTDAGGNVVDTFSDKFLNQAGQTYTRRAF</sequence>
<evidence type="ECO:0000313" key="5">
    <source>
        <dbReference type="EMBL" id="GLQ89398.1"/>
    </source>
</evidence>
<evidence type="ECO:0000259" key="3">
    <source>
        <dbReference type="Pfam" id="PF13930"/>
    </source>
</evidence>
<dbReference type="Proteomes" id="UP001156627">
    <property type="component" value="Unassembled WGS sequence"/>
</dbReference>
<comment type="caution">
    <text evidence="5">The sequence shown here is derived from an EMBL/GenBank/DDBJ whole genome shotgun (WGS) entry which is preliminary data.</text>
</comment>
<gene>
    <name evidence="5" type="ORF">GCM10007898_29710</name>
</gene>
<dbReference type="Pfam" id="PF21724">
    <property type="entry name" value="DUF6861"/>
    <property type="match status" value="1"/>
</dbReference>
<dbReference type="Pfam" id="PF13930">
    <property type="entry name" value="Endonuclea_NS_2"/>
    <property type="match status" value="1"/>
</dbReference>
<organism evidence="5 6">
    <name type="scientific">Dyella flagellata</name>
    <dbReference type="NCBI Taxonomy" id="1867833"/>
    <lineage>
        <taxon>Bacteria</taxon>
        <taxon>Pseudomonadati</taxon>
        <taxon>Pseudomonadota</taxon>
        <taxon>Gammaproteobacteria</taxon>
        <taxon>Lysobacterales</taxon>
        <taxon>Rhodanobacteraceae</taxon>
        <taxon>Dyella</taxon>
    </lineage>
</organism>
<keyword evidence="2" id="KW-0812">Transmembrane</keyword>
<reference evidence="6" key="1">
    <citation type="journal article" date="2019" name="Int. J. Syst. Evol. Microbiol.">
        <title>The Global Catalogue of Microorganisms (GCM) 10K type strain sequencing project: providing services to taxonomists for standard genome sequencing and annotation.</title>
        <authorList>
            <consortium name="The Broad Institute Genomics Platform"/>
            <consortium name="The Broad Institute Genome Sequencing Center for Infectious Disease"/>
            <person name="Wu L."/>
            <person name="Ma J."/>
        </authorList>
    </citation>
    <scope>NUCLEOTIDE SEQUENCE [LARGE SCALE GENOMIC DNA]</scope>
    <source>
        <strain evidence="6">NBRC 111981</strain>
    </source>
</reference>
<name>A0ABQ5XFR1_9GAMM</name>